<evidence type="ECO:0000259" key="2">
    <source>
        <dbReference type="Pfam" id="PF07282"/>
    </source>
</evidence>
<gene>
    <name evidence="3" type="ORF">BCV72DRAFT_335980</name>
</gene>
<feature type="domain" description="Cas12f1-like TNB" evidence="2">
    <location>
        <begin position="48"/>
        <end position="103"/>
    </location>
</feature>
<dbReference type="OrthoDB" id="2244395at2759"/>
<accession>A0A1X0R2V0</accession>
<keyword evidence="1" id="KW-0238">DNA-binding</keyword>
<dbReference type="EMBL" id="KV921925">
    <property type="protein sequence ID" value="ORE06340.1"/>
    <property type="molecule type" value="Genomic_DNA"/>
</dbReference>
<organism evidence="3">
    <name type="scientific">Rhizopus microsporus var. microsporus</name>
    <dbReference type="NCBI Taxonomy" id="86635"/>
    <lineage>
        <taxon>Eukaryota</taxon>
        <taxon>Fungi</taxon>
        <taxon>Fungi incertae sedis</taxon>
        <taxon>Mucoromycota</taxon>
        <taxon>Mucoromycotina</taxon>
        <taxon>Mucoromycetes</taxon>
        <taxon>Mucorales</taxon>
        <taxon>Mucorineae</taxon>
        <taxon>Rhizopodaceae</taxon>
        <taxon>Rhizopus</taxon>
    </lineage>
</organism>
<sequence>MRMTTKVPLIIFEDGLKGSTHVRFRGRIVETSEMIYKDLKKREKQGELLVLDINEFRASSVCFECHQRNLRHHTAQERAFYNILICNDCNIFWNRDVLAAKNMMFISTQLWPGNERSDIFSRPTGQRAT</sequence>
<protein>
    <recommendedName>
        <fullName evidence="2">Cas12f1-like TNB domain-containing protein</fullName>
    </recommendedName>
</protein>
<evidence type="ECO:0000313" key="3">
    <source>
        <dbReference type="EMBL" id="ORE06340.1"/>
    </source>
</evidence>
<evidence type="ECO:0000256" key="1">
    <source>
        <dbReference type="ARBA" id="ARBA00023125"/>
    </source>
</evidence>
<dbReference type="InterPro" id="IPR010095">
    <property type="entry name" value="Cas12f1-like_TNB"/>
</dbReference>
<dbReference type="Pfam" id="PF07282">
    <property type="entry name" value="Cas12f1-like_TNB"/>
    <property type="match status" value="1"/>
</dbReference>
<proteinExistence type="predicted"/>
<dbReference type="VEuPathDB" id="FungiDB:BCV72DRAFT_335980"/>
<dbReference type="Proteomes" id="UP000242414">
    <property type="component" value="Unassembled WGS sequence"/>
</dbReference>
<name>A0A1X0R2V0_RHIZD</name>
<dbReference type="AlphaFoldDB" id="A0A1X0R2V0"/>
<reference evidence="3" key="1">
    <citation type="journal article" date="2016" name="Proc. Natl. Acad. Sci. U.S.A.">
        <title>Lipid metabolic changes in an early divergent fungus govern the establishment of a mutualistic symbiosis with endobacteria.</title>
        <authorList>
            <person name="Lastovetsky O.A."/>
            <person name="Gaspar M.L."/>
            <person name="Mondo S.J."/>
            <person name="LaButti K.M."/>
            <person name="Sandor L."/>
            <person name="Grigoriev I.V."/>
            <person name="Henry S.A."/>
            <person name="Pawlowska T.E."/>
        </authorList>
    </citation>
    <scope>NUCLEOTIDE SEQUENCE [LARGE SCALE GENOMIC DNA]</scope>
    <source>
        <strain evidence="3">ATCC 52814</strain>
    </source>
</reference>
<dbReference type="GO" id="GO:0003677">
    <property type="term" value="F:DNA binding"/>
    <property type="evidence" value="ECO:0007669"/>
    <property type="project" value="UniProtKB-KW"/>
</dbReference>